<dbReference type="AlphaFoldDB" id="U6N2H9"/>
<evidence type="ECO:0000256" key="1">
    <source>
        <dbReference type="SAM" id="MobiDB-lite"/>
    </source>
</evidence>
<dbReference type="GO" id="GO:0004534">
    <property type="term" value="F:5'-3' RNA exonuclease activity"/>
    <property type="evidence" value="ECO:0007669"/>
    <property type="project" value="TreeGrafter"/>
</dbReference>
<keyword evidence="3" id="KW-1185">Reference proteome</keyword>
<dbReference type="GO" id="GO:0005634">
    <property type="term" value="C:nucleus"/>
    <property type="evidence" value="ECO:0007669"/>
    <property type="project" value="TreeGrafter"/>
</dbReference>
<dbReference type="PANTHER" id="PTHR12341">
    <property type="entry name" value="5'-&gt;3' EXORIBONUCLEASE"/>
    <property type="match status" value="1"/>
</dbReference>
<dbReference type="EMBL" id="HG725422">
    <property type="protein sequence ID" value="CDJ68130.1"/>
    <property type="molecule type" value="Genomic_DNA"/>
</dbReference>
<dbReference type="OrthoDB" id="354751at2759"/>
<dbReference type="RefSeq" id="XP_013436597.1">
    <property type="nucleotide sequence ID" value="XM_013581143.1"/>
</dbReference>
<dbReference type="GO" id="GO:0000956">
    <property type="term" value="P:nuclear-transcribed mRNA catabolic process"/>
    <property type="evidence" value="ECO:0007669"/>
    <property type="project" value="TreeGrafter"/>
</dbReference>
<dbReference type="InterPro" id="IPR027073">
    <property type="entry name" value="5_3_exoribonuclease"/>
</dbReference>
<evidence type="ECO:0000313" key="3">
    <source>
        <dbReference type="Proteomes" id="UP000030754"/>
    </source>
</evidence>
<feature type="region of interest" description="Disordered" evidence="1">
    <location>
        <begin position="250"/>
        <end position="272"/>
    </location>
</feature>
<feature type="region of interest" description="Disordered" evidence="1">
    <location>
        <begin position="633"/>
        <end position="652"/>
    </location>
</feature>
<evidence type="ECO:0000313" key="2">
    <source>
        <dbReference type="EMBL" id="CDJ68130.1"/>
    </source>
</evidence>
<reference evidence="2" key="2">
    <citation type="submission" date="2013-10" db="EMBL/GenBank/DDBJ databases">
        <authorList>
            <person name="Aslett M."/>
        </authorList>
    </citation>
    <scope>NUCLEOTIDE SEQUENCE [LARGE SCALE GENOMIC DNA]</scope>
    <source>
        <strain evidence="2">Houghton</strain>
    </source>
</reference>
<gene>
    <name evidence="2" type="ORF">ENH_00048830</name>
</gene>
<protein>
    <recommendedName>
        <fullName evidence="4">Xrn1 N-terminal domain-containing protein</fullName>
    </recommendedName>
</protein>
<dbReference type="VEuPathDB" id="ToxoDB:ENH_00048830"/>
<dbReference type="PANTHER" id="PTHR12341:SF7">
    <property type="entry name" value="5'-3' EXORIBONUCLEASE 1"/>
    <property type="match status" value="1"/>
</dbReference>
<name>U6N2H9_9EIME</name>
<dbReference type="Proteomes" id="UP000030754">
    <property type="component" value="Unassembled WGS sequence"/>
</dbReference>
<organism evidence="2 3">
    <name type="scientific">Eimeria necatrix</name>
    <dbReference type="NCBI Taxonomy" id="51315"/>
    <lineage>
        <taxon>Eukaryota</taxon>
        <taxon>Sar</taxon>
        <taxon>Alveolata</taxon>
        <taxon>Apicomplexa</taxon>
        <taxon>Conoidasida</taxon>
        <taxon>Coccidia</taxon>
        <taxon>Eucoccidiorida</taxon>
        <taxon>Eimeriorina</taxon>
        <taxon>Eimeriidae</taxon>
        <taxon>Eimeria</taxon>
    </lineage>
</organism>
<sequence>MASSADSWTENKEGPAEAETTYRALPSDSIVIIGGDADLVVQCLALPYTSNLFVYNPQNITHSKNVRVIYSLRALLGELERLFPGNSHLVRNDFALMCILNGNDYLPKLPGFSFARFSAAYEATRRRPECRDSSWVDAEGRSFNWPFFSAFIEELDRLQNVEMVARQRDNCVRLAGPKTPSGLCKASPLQIVNQLVAQKRLVISSADGATSSVKKLQWCFQENRNGFVCDIDIMGEMPHVMRPSRVTGLSDSKEAVQPESPAHAGNFPQSEGSLESICTNRCVASSAADKKTAQQRAAFKLLQIYFPELLPLVDEGPWPEGSNSCHHKNSEGEKGTAEGNMAYEGELKDNFPTIQDSHTCQVDVLVKEQVVFSSKFIGGSNISKARIKHAISMQALETWAPELYHALRAQNWCKDGSQTPSGGPPAGTRQQHVKLETKGEEEGSGLTEASTGDPTFSVEAHVASEREKARAYIHGLLWNLQTYVDGICPDNLWYFTYTSAPSLLAIRDVVQQQLRTTDSDPFSRLPLGSFVAAKEASNTQYIARSETPQPVPQWLYSAALLPKSALKALYAREQQTESLSEAPFAKQLLKARAFLEALLDKKKDAPSLESCQMPQQADLQWLLRETPAVLQSPTTAVGGESISSQDSHEDTTVPQDALITADTVLLALHMLNKKHQQMEGRYAAENADIASFLGPHVSSCWTVFGREPSKEVACTPQETLRVPLWHTRERSYPVSSLLAGGGAHRGWRQMSSLKSTSYNICGAATEGADQELNL</sequence>
<accession>U6N2H9</accession>
<reference evidence="2" key="1">
    <citation type="submission" date="2013-10" db="EMBL/GenBank/DDBJ databases">
        <title>Genomic analysis of the causative agents of coccidiosis in chickens.</title>
        <authorList>
            <person name="Reid A.J."/>
            <person name="Blake D."/>
            <person name="Billington K."/>
            <person name="Browne H."/>
            <person name="Dunn M."/>
            <person name="Hung S."/>
            <person name="Kawahara F."/>
            <person name="Miranda-Saavedra D."/>
            <person name="Mourier T."/>
            <person name="Nagra H."/>
            <person name="Otto T.D."/>
            <person name="Rawlings N."/>
            <person name="Sanchez A."/>
            <person name="Sanders M."/>
            <person name="Subramaniam C."/>
            <person name="Tay Y."/>
            <person name="Dear P."/>
            <person name="Doerig C."/>
            <person name="Gruber A."/>
            <person name="Parkinson J."/>
            <person name="Shirley M."/>
            <person name="Wan K.L."/>
            <person name="Berriman M."/>
            <person name="Tomley F."/>
            <person name="Pain A."/>
        </authorList>
    </citation>
    <scope>NUCLEOTIDE SEQUENCE [LARGE SCALE GENOMIC DNA]</scope>
    <source>
        <strain evidence="2">Houghton</strain>
    </source>
</reference>
<dbReference type="CDD" id="cd09897">
    <property type="entry name" value="H3TH_FEN1-XPG-like"/>
    <property type="match status" value="1"/>
</dbReference>
<proteinExistence type="predicted"/>
<feature type="compositionally biased region" description="Polar residues" evidence="1">
    <location>
        <begin position="633"/>
        <end position="645"/>
    </location>
</feature>
<dbReference type="GO" id="GO:0003723">
    <property type="term" value="F:RNA binding"/>
    <property type="evidence" value="ECO:0007669"/>
    <property type="project" value="TreeGrafter"/>
</dbReference>
<dbReference type="GeneID" id="25475033"/>
<evidence type="ECO:0008006" key="4">
    <source>
        <dbReference type="Google" id="ProtNLM"/>
    </source>
</evidence>